<evidence type="ECO:0000259" key="10">
    <source>
        <dbReference type="Pfam" id="PF02823"/>
    </source>
</evidence>
<dbReference type="InterPro" id="IPR001469">
    <property type="entry name" value="ATP_synth_F1_dsu/esu"/>
</dbReference>
<keyword evidence="4 9" id="KW-0813">Transport</keyword>
<evidence type="ECO:0000256" key="5">
    <source>
        <dbReference type="ARBA" id="ARBA00023065"/>
    </source>
</evidence>
<dbReference type="InterPro" id="IPR036771">
    <property type="entry name" value="ATPsynth_dsu/esu_N"/>
</dbReference>
<dbReference type="CDD" id="cd12152">
    <property type="entry name" value="F1-ATPase_delta"/>
    <property type="match status" value="1"/>
</dbReference>
<comment type="subunit">
    <text evidence="9">F-type ATPases have 2 components, CF(1) - the catalytic core - and CF(0) - the membrane proton channel. CF(1) has five subunits: alpha(3), beta(3), gamma(1), delta(1), epsilon(1). CF(0) has three main subunits: a, b and c.</text>
</comment>
<evidence type="ECO:0000256" key="4">
    <source>
        <dbReference type="ARBA" id="ARBA00022448"/>
    </source>
</evidence>
<organism evidence="11 12">
    <name type="scientific">Bacteroides luti</name>
    <dbReference type="NCBI Taxonomy" id="1297750"/>
    <lineage>
        <taxon>Bacteria</taxon>
        <taxon>Pseudomonadati</taxon>
        <taxon>Bacteroidota</taxon>
        <taxon>Bacteroidia</taxon>
        <taxon>Bacteroidales</taxon>
        <taxon>Bacteroidaceae</taxon>
        <taxon>Bacteroides</taxon>
    </lineage>
</organism>
<dbReference type="Gene3D" id="2.60.15.10">
    <property type="entry name" value="F0F1 ATP synthase delta/epsilon subunit, N-terminal"/>
    <property type="match status" value="1"/>
</dbReference>
<dbReference type="STRING" id="1297750.SAMN05444405_101366"/>
<dbReference type="PANTHER" id="PTHR13822">
    <property type="entry name" value="ATP SYNTHASE DELTA/EPSILON CHAIN"/>
    <property type="match status" value="1"/>
</dbReference>
<evidence type="ECO:0000313" key="12">
    <source>
        <dbReference type="Proteomes" id="UP000184509"/>
    </source>
</evidence>
<evidence type="ECO:0000256" key="7">
    <source>
        <dbReference type="ARBA" id="ARBA00023196"/>
    </source>
</evidence>
<evidence type="ECO:0000256" key="6">
    <source>
        <dbReference type="ARBA" id="ARBA00023136"/>
    </source>
</evidence>
<keyword evidence="12" id="KW-1185">Reference proteome</keyword>
<reference evidence="11 12" key="1">
    <citation type="submission" date="2016-11" db="EMBL/GenBank/DDBJ databases">
        <authorList>
            <person name="Jaros S."/>
            <person name="Januszkiewicz K."/>
            <person name="Wedrychowicz H."/>
        </authorList>
    </citation>
    <scope>NUCLEOTIDE SEQUENCE [LARGE SCALE GENOMIC DNA]</scope>
    <source>
        <strain evidence="11 12">DSM 26991</strain>
    </source>
</reference>
<keyword evidence="8 9" id="KW-0066">ATP synthesis</keyword>
<dbReference type="RefSeq" id="WP_073398787.1">
    <property type="nucleotide sequence ID" value="NZ_FQTV01000001.1"/>
</dbReference>
<dbReference type="GO" id="GO:0045259">
    <property type="term" value="C:proton-transporting ATP synthase complex"/>
    <property type="evidence" value="ECO:0007669"/>
    <property type="project" value="UniProtKB-KW"/>
</dbReference>
<accession>A0A1M4TH27</accession>
<keyword evidence="7 9" id="KW-0139">CF(1)</keyword>
<evidence type="ECO:0000313" key="11">
    <source>
        <dbReference type="EMBL" id="SHE43783.1"/>
    </source>
</evidence>
<keyword evidence="5 9" id="KW-0406">Ion transport</keyword>
<dbReference type="NCBIfam" id="TIGR01216">
    <property type="entry name" value="ATP_synt_epsi"/>
    <property type="match status" value="1"/>
</dbReference>
<dbReference type="OrthoDB" id="5294255at2"/>
<comment type="function">
    <text evidence="1">Produces ATP from ADP in the presence of a proton gradient across the membrane.</text>
</comment>
<dbReference type="Proteomes" id="UP000184509">
    <property type="component" value="Unassembled WGS sequence"/>
</dbReference>
<name>A0A1M4TH27_9BACE</name>
<proteinExistence type="inferred from homology"/>
<evidence type="ECO:0000256" key="9">
    <source>
        <dbReference type="RuleBase" id="RU003656"/>
    </source>
</evidence>
<feature type="domain" description="ATP synthase F1 complex delta/epsilon subunit N-terminal" evidence="10">
    <location>
        <begin position="1"/>
        <end position="78"/>
    </location>
</feature>
<dbReference type="AlphaFoldDB" id="A0A1M4TH27"/>
<evidence type="ECO:0000256" key="2">
    <source>
        <dbReference type="ARBA" id="ARBA00004184"/>
    </source>
</evidence>
<protein>
    <submittedName>
        <fullName evidence="11">F-type H+-transporting ATPase subunit epsilon</fullName>
    </submittedName>
</protein>
<dbReference type="SUPFAM" id="SSF51344">
    <property type="entry name" value="Epsilon subunit of F1F0-ATP synthase N-terminal domain"/>
    <property type="match status" value="1"/>
</dbReference>
<dbReference type="PANTHER" id="PTHR13822:SF10">
    <property type="entry name" value="ATP SYNTHASE EPSILON CHAIN, CHLOROPLASTIC"/>
    <property type="match status" value="1"/>
</dbReference>
<evidence type="ECO:0000256" key="8">
    <source>
        <dbReference type="ARBA" id="ARBA00023310"/>
    </source>
</evidence>
<comment type="similarity">
    <text evidence="3 9">Belongs to the ATPase epsilon chain family.</text>
</comment>
<gene>
    <name evidence="11" type="ORF">SAMN05444405_101366</name>
</gene>
<comment type="subcellular location">
    <subcellularLocation>
        <location evidence="2">Endomembrane system</location>
        <topology evidence="2">Peripheral membrane protein</topology>
    </subcellularLocation>
</comment>
<keyword evidence="6" id="KW-0472">Membrane</keyword>
<sequence length="78" mass="8702">MKLEILSPERTLYKGDVDVVTLPGTLGRFTILQDHAPMISSLKEGIIRIKPYEGEEVELSIKGGFVEVKRNEVSVCVE</sequence>
<dbReference type="GO" id="GO:0046933">
    <property type="term" value="F:proton-transporting ATP synthase activity, rotational mechanism"/>
    <property type="evidence" value="ECO:0007669"/>
    <property type="project" value="InterPro"/>
</dbReference>
<dbReference type="EMBL" id="FQTV01000001">
    <property type="protein sequence ID" value="SHE43783.1"/>
    <property type="molecule type" value="Genomic_DNA"/>
</dbReference>
<dbReference type="Pfam" id="PF02823">
    <property type="entry name" value="ATP-synt_DE_N"/>
    <property type="match status" value="1"/>
</dbReference>
<dbReference type="GO" id="GO:0012505">
    <property type="term" value="C:endomembrane system"/>
    <property type="evidence" value="ECO:0007669"/>
    <property type="project" value="UniProtKB-SubCell"/>
</dbReference>
<dbReference type="InterPro" id="IPR020546">
    <property type="entry name" value="ATP_synth_F1_dsu/esu_N"/>
</dbReference>
<evidence type="ECO:0000256" key="1">
    <source>
        <dbReference type="ARBA" id="ARBA00003543"/>
    </source>
</evidence>
<evidence type="ECO:0000256" key="3">
    <source>
        <dbReference type="ARBA" id="ARBA00005712"/>
    </source>
</evidence>